<dbReference type="Gene3D" id="3.40.50.2300">
    <property type="match status" value="1"/>
</dbReference>
<dbReference type="PANTHER" id="PTHR35271">
    <property type="entry name" value="ABC TRANSPORTER, SUBSTRATE-BINDING LIPOPROTEIN-RELATED"/>
    <property type="match status" value="1"/>
</dbReference>
<accession>A0ABU9TUJ6</accession>
<keyword evidence="1" id="KW-0732">Signal</keyword>
<dbReference type="EMBL" id="JBBMRA010000013">
    <property type="protein sequence ID" value="MEM5537352.1"/>
    <property type="molecule type" value="Genomic_DNA"/>
</dbReference>
<dbReference type="Pfam" id="PF04392">
    <property type="entry name" value="ABC_sub_bind"/>
    <property type="match status" value="1"/>
</dbReference>
<dbReference type="InterPro" id="IPR007487">
    <property type="entry name" value="ABC_transpt-TYRBP-like"/>
</dbReference>
<proteinExistence type="predicted"/>
<name>A0ABU9TUJ6_9GAMM</name>
<gene>
    <name evidence="2" type="ORF">WNY58_13225</name>
</gene>
<feature type="signal peptide" evidence="1">
    <location>
        <begin position="1"/>
        <end position="35"/>
    </location>
</feature>
<dbReference type="PANTHER" id="PTHR35271:SF1">
    <property type="entry name" value="ABC TRANSPORTER, SUBSTRATE-BINDING LIPOPROTEIN"/>
    <property type="match status" value="1"/>
</dbReference>
<dbReference type="RefSeq" id="WP_342854760.1">
    <property type="nucleotide sequence ID" value="NZ_JBBMRA010000013.1"/>
</dbReference>
<dbReference type="Proteomes" id="UP001449225">
    <property type="component" value="Unassembled WGS sequence"/>
</dbReference>
<reference evidence="2 3" key="1">
    <citation type="submission" date="2024-03" db="EMBL/GenBank/DDBJ databases">
        <title>Community enrichment and isolation of bacterial strains for fucoidan degradation.</title>
        <authorList>
            <person name="Sichert A."/>
        </authorList>
    </citation>
    <scope>NUCLEOTIDE SEQUENCE [LARGE SCALE GENOMIC DNA]</scope>
    <source>
        <strain evidence="2 3">AS76</strain>
    </source>
</reference>
<evidence type="ECO:0000313" key="3">
    <source>
        <dbReference type="Proteomes" id="UP001449225"/>
    </source>
</evidence>
<sequence length="319" mass="35786">MARIKRIYYRPKQHRLRWPLHCVALCLTLFSGALSADTLAVVYPDLPPPYKQVFDQIIQGIETEHNDTLIKYPIDKPIPPDNLLQTMNDAGVNRVITLGRRGYAYNNTLKKTYFVVTGALPIKPNGVSGVSLIAAPANLFEQLRTLSPKTRQVFVVYTSKSEWLIEKAKQAAADKQLTLIAKKVTDLGEAVEHYQNILQSANSVTDAIWLPLDNITANENVILPLLLRESWDKNFVVFSSKPGHVRRGFLFTLFPDNFQDGAHLAQMVASMKAGEKEPGVELSLTRRVGVNLRTASHLGLEYSVKMKSSFYQTFPQSGF</sequence>
<feature type="chain" id="PRO_5047221609" evidence="1">
    <location>
        <begin position="36"/>
        <end position="319"/>
    </location>
</feature>
<protein>
    <submittedName>
        <fullName evidence="2">ABC transporter substrate binding protein</fullName>
    </submittedName>
</protein>
<evidence type="ECO:0000256" key="1">
    <source>
        <dbReference type="SAM" id="SignalP"/>
    </source>
</evidence>
<organism evidence="2 3">
    <name type="scientific">Neptuniibacter pectenicola</name>
    <dbReference type="NCBI Taxonomy" id="1806669"/>
    <lineage>
        <taxon>Bacteria</taxon>
        <taxon>Pseudomonadati</taxon>
        <taxon>Pseudomonadota</taxon>
        <taxon>Gammaproteobacteria</taxon>
        <taxon>Oceanospirillales</taxon>
        <taxon>Oceanospirillaceae</taxon>
        <taxon>Neptuniibacter</taxon>
    </lineage>
</organism>
<evidence type="ECO:0000313" key="2">
    <source>
        <dbReference type="EMBL" id="MEM5537352.1"/>
    </source>
</evidence>
<keyword evidence="3" id="KW-1185">Reference proteome</keyword>
<comment type="caution">
    <text evidence="2">The sequence shown here is derived from an EMBL/GenBank/DDBJ whole genome shotgun (WGS) entry which is preliminary data.</text>
</comment>